<keyword evidence="1" id="KW-1133">Transmembrane helix</keyword>
<keyword evidence="1" id="KW-0472">Membrane</keyword>
<dbReference type="Proteomes" id="UP000031774">
    <property type="component" value="Chromosome"/>
</dbReference>
<dbReference type="HOGENOM" id="CLU_1331339_0_0_11"/>
<accession>A0A0B5HYV9</accession>
<reference evidence="2 3" key="1">
    <citation type="submission" date="2014-12" db="EMBL/GenBank/DDBJ databases">
        <title>Complete genome sequence of Streptomyces vietnamensis strain GIMV4.0001, a genetic manipulable producer of the benzoisochromanequinone antibiotic granaticin.</title>
        <authorList>
            <person name="Deng M.R."/>
            <person name="Guo J."/>
            <person name="Ma L.Y."/>
            <person name="Feng G.D."/>
            <person name="Mo C.Y."/>
            <person name="Zhu H.H."/>
        </authorList>
    </citation>
    <scope>NUCLEOTIDE SEQUENCE [LARGE SCALE GENOMIC DNA]</scope>
    <source>
        <strain evidence="3">GIMV4.0001</strain>
    </source>
</reference>
<feature type="transmembrane region" description="Helical" evidence="1">
    <location>
        <begin position="43"/>
        <end position="62"/>
    </location>
</feature>
<protein>
    <recommendedName>
        <fullName evidence="4">BMP family ABC transporter substrate-binding protein</fullName>
    </recommendedName>
</protein>
<organism evidence="2 3">
    <name type="scientific">Streptomyces vietnamensis</name>
    <dbReference type="NCBI Taxonomy" id="362257"/>
    <lineage>
        <taxon>Bacteria</taxon>
        <taxon>Bacillati</taxon>
        <taxon>Actinomycetota</taxon>
        <taxon>Actinomycetes</taxon>
        <taxon>Kitasatosporales</taxon>
        <taxon>Streptomycetaceae</taxon>
        <taxon>Streptomyces</taxon>
    </lineage>
</organism>
<name>A0A0B5HYV9_9ACTN</name>
<keyword evidence="1" id="KW-0812">Transmembrane</keyword>
<proteinExistence type="predicted"/>
<dbReference type="STRING" id="362257.SVTN_15275"/>
<evidence type="ECO:0000256" key="1">
    <source>
        <dbReference type="SAM" id="Phobius"/>
    </source>
</evidence>
<dbReference type="Gene3D" id="3.40.50.2300">
    <property type="match status" value="1"/>
</dbReference>
<dbReference type="RefSeq" id="WP_041129599.1">
    <property type="nucleotide sequence ID" value="NZ_CP010407.1"/>
</dbReference>
<dbReference type="AlphaFoldDB" id="A0A0B5HYV9"/>
<gene>
    <name evidence="2" type="ORF">SVTN_15275</name>
</gene>
<evidence type="ECO:0000313" key="2">
    <source>
        <dbReference type="EMBL" id="AJF65571.1"/>
    </source>
</evidence>
<evidence type="ECO:0000313" key="3">
    <source>
        <dbReference type="Proteomes" id="UP000031774"/>
    </source>
</evidence>
<sequence>MKTRRTWRLAEREAAKKEAAESGLDVRGVLAATAGALRGRAGWALGSVLVIALGLLGVRLFAGGDDSGTPPDTRARSYKDYDACLLTDDKGIVTGAPAAPVWEGMQAASLDKRIRVTFVPVTGEQSVANARPFLNGLVQRDCEIVVASGAPQAKAAEAAAAKHPEVRFVTVGAGDGPARDNLTRVAPGASLKDDVTATVKRLAADG</sequence>
<evidence type="ECO:0008006" key="4">
    <source>
        <dbReference type="Google" id="ProtNLM"/>
    </source>
</evidence>
<dbReference type="KEGG" id="svt:SVTN_15275"/>
<dbReference type="EMBL" id="CP010407">
    <property type="protein sequence ID" value="AJF65571.1"/>
    <property type="molecule type" value="Genomic_DNA"/>
</dbReference>
<keyword evidence="3" id="KW-1185">Reference proteome</keyword>